<evidence type="ECO:0000256" key="1">
    <source>
        <dbReference type="ARBA" id="ARBA00004383"/>
    </source>
</evidence>
<dbReference type="Pfam" id="PF07661">
    <property type="entry name" value="MORN_2"/>
    <property type="match status" value="2"/>
</dbReference>
<protein>
    <recommendedName>
        <fullName evidence="11">TonB C-terminal domain-containing protein</fullName>
    </recommendedName>
</protein>
<comment type="caution">
    <text evidence="12">The sequence shown here is derived from an EMBL/GenBank/DDBJ whole genome shotgun (WGS) entry which is preliminary data.</text>
</comment>
<reference evidence="13" key="1">
    <citation type="journal article" date="2019" name="Int. J. Syst. Evol. Microbiol.">
        <title>The Global Catalogue of Microorganisms (GCM) 10K type strain sequencing project: providing services to taxonomists for standard genome sequencing and annotation.</title>
        <authorList>
            <consortium name="The Broad Institute Genomics Platform"/>
            <consortium name="The Broad Institute Genome Sequencing Center for Infectious Disease"/>
            <person name="Wu L."/>
            <person name="Ma J."/>
        </authorList>
    </citation>
    <scope>NUCLEOTIDE SEQUENCE [LARGE SCALE GENOMIC DNA]</scope>
    <source>
        <strain evidence="13">JCM 17214</strain>
    </source>
</reference>
<keyword evidence="7" id="KW-0653">Protein transport</keyword>
<keyword evidence="3" id="KW-0813">Transport</keyword>
<dbReference type="SUPFAM" id="SSF74653">
    <property type="entry name" value="TolA/TonB C-terminal domain"/>
    <property type="match status" value="1"/>
</dbReference>
<organism evidence="12 13">
    <name type="scientific">Hymenobacter algoricola</name>
    <dbReference type="NCBI Taxonomy" id="486267"/>
    <lineage>
        <taxon>Bacteria</taxon>
        <taxon>Pseudomonadati</taxon>
        <taxon>Bacteroidota</taxon>
        <taxon>Cytophagia</taxon>
        <taxon>Cytophagales</taxon>
        <taxon>Hymenobacteraceae</taxon>
        <taxon>Hymenobacter</taxon>
    </lineage>
</organism>
<evidence type="ECO:0000256" key="9">
    <source>
        <dbReference type="ARBA" id="ARBA00023136"/>
    </source>
</evidence>
<evidence type="ECO:0000259" key="11">
    <source>
        <dbReference type="PROSITE" id="PS52015"/>
    </source>
</evidence>
<evidence type="ECO:0000256" key="3">
    <source>
        <dbReference type="ARBA" id="ARBA00022448"/>
    </source>
</evidence>
<dbReference type="SUPFAM" id="SSF82185">
    <property type="entry name" value="Histone H3 K4-specific methyltransferase SET7/9 N-terminal domain"/>
    <property type="match status" value="1"/>
</dbReference>
<comment type="similarity">
    <text evidence="2">Belongs to the TonB family.</text>
</comment>
<dbReference type="Gene3D" id="3.30.1150.10">
    <property type="match status" value="1"/>
</dbReference>
<evidence type="ECO:0000313" key="13">
    <source>
        <dbReference type="Proteomes" id="UP001499909"/>
    </source>
</evidence>
<keyword evidence="10" id="KW-0732">Signal</keyword>
<evidence type="ECO:0000256" key="8">
    <source>
        <dbReference type="ARBA" id="ARBA00022989"/>
    </source>
</evidence>
<dbReference type="RefSeq" id="WP_345114258.1">
    <property type="nucleotide sequence ID" value="NZ_BAABDH010000041.1"/>
</dbReference>
<evidence type="ECO:0000256" key="5">
    <source>
        <dbReference type="ARBA" id="ARBA00022519"/>
    </source>
</evidence>
<name>A0ABP7N946_9BACT</name>
<evidence type="ECO:0000256" key="2">
    <source>
        <dbReference type="ARBA" id="ARBA00006555"/>
    </source>
</evidence>
<proteinExistence type="inferred from homology"/>
<keyword evidence="5" id="KW-0997">Cell inner membrane</keyword>
<evidence type="ECO:0000256" key="6">
    <source>
        <dbReference type="ARBA" id="ARBA00022692"/>
    </source>
</evidence>
<gene>
    <name evidence="12" type="ORF">GCM10022406_24910</name>
</gene>
<dbReference type="PANTHER" id="PTHR33446">
    <property type="entry name" value="PROTEIN TONB-RELATED"/>
    <property type="match status" value="1"/>
</dbReference>
<keyword evidence="6" id="KW-0812">Transmembrane</keyword>
<sequence>MHPTVAIVLAALLATPAQVWAQTTPQTLNAYFKAQGKNDDLGFGPGVLFRTDTLRTAGTAGGRVRRYFPSGKKYEEVPFANLRKGELQGRQTRWFESGQLQATEDYAAGQRQGRMVTFYPDGTVRRRQEYARGVPGKSECFAPNGQSVTCPEYVVFPEYPGGLPALLTHIQSSTRYPKAQIRQGIQGKVLVDFIIDKTGAVTNARIKQGLAPALDEEALRVVSSLRAWTPGRLDGEATAVLFTLPVTFAIR</sequence>
<dbReference type="Proteomes" id="UP001499909">
    <property type="component" value="Unassembled WGS sequence"/>
</dbReference>
<dbReference type="InterPro" id="IPR037682">
    <property type="entry name" value="TonB_C"/>
</dbReference>
<dbReference type="PANTHER" id="PTHR33446:SF2">
    <property type="entry name" value="PROTEIN TONB"/>
    <property type="match status" value="1"/>
</dbReference>
<dbReference type="InterPro" id="IPR006260">
    <property type="entry name" value="TonB/TolA_C"/>
</dbReference>
<evidence type="ECO:0000313" key="12">
    <source>
        <dbReference type="EMBL" id="GAA3939883.1"/>
    </source>
</evidence>
<dbReference type="InterPro" id="IPR011652">
    <property type="entry name" value="MORN_2"/>
</dbReference>
<dbReference type="Pfam" id="PF03544">
    <property type="entry name" value="TonB_C"/>
    <property type="match status" value="1"/>
</dbReference>
<feature type="domain" description="TonB C-terminal" evidence="11">
    <location>
        <begin position="161"/>
        <end position="251"/>
    </location>
</feature>
<accession>A0ABP7N946</accession>
<dbReference type="Gene3D" id="2.20.110.10">
    <property type="entry name" value="Histone H3 K4-specific methyltransferase SET7/9 N-terminal domain"/>
    <property type="match status" value="1"/>
</dbReference>
<dbReference type="PROSITE" id="PS52015">
    <property type="entry name" value="TONB_CTD"/>
    <property type="match status" value="1"/>
</dbReference>
<dbReference type="NCBIfam" id="TIGR01352">
    <property type="entry name" value="tonB_Cterm"/>
    <property type="match status" value="1"/>
</dbReference>
<keyword evidence="8" id="KW-1133">Transmembrane helix</keyword>
<evidence type="ECO:0000256" key="4">
    <source>
        <dbReference type="ARBA" id="ARBA00022475"/>
    </source>
</evidence>
<comment type="subcellular location">
    <subcellularLocation>
        <location evidence="1">Cell inner membrane</location>
        <topology evidence="1">Single-pass membrane protein</topology>
        <orientation evidence="1">Periplasmic side</orientation>
    </subcellularLocation>
</comment>
<feature type="chain" id="PRO_5046926136" description="TonB C-terminal domain-containing protein" evidence="10">
    <location>
        <begin position="22"/>
        <end position="251"/>
    </location>
</feature>
<keyword evidence="9" id="KW-0472">Membrane</keyword>
<dbReference type="InterPro" id="IPR051045">
    <property type="entry name" value="TonB-dependent_transducer"/>
</dbReference>
<feature type="signal peptide" evidence="10">
    <location>
        <begin position="1"/>
        <end position="21"/>
    </location>
</feature>
<dbReference type="EMBL" id="BAABDH010000041">
    <property type="protein sequence ID" value="GAA3939883.1"/>
    <property type="molecule type" value="Genomic_DNA"/>
</dbReference>
<keyword evidence="13" id="KW-1185">Reference proteome</keyword>
<evidence type="ECO:0000256" key="7">
    <source>
        <dbReference type="ARBA" id="ARBA00022927"/>
    </source>
</evidence>
<keyword evidence="4" id="KW-1003">Cell membrane</keyword>
<evidence type="ECO:0000256" key="10">
    <source>
        <dbReference type="SAM" id="SignalP"/>
    </source>
</evidence>